<evidence type="ECO:0000313" key="5">
    <source>
        <dbReference type="Proteomes" id="UP001302126"/>
    </source>
</evidence>
<dbReference type="GO" id="GO:0016491">
    <property type="term" value="F:oxidoreductase activity"/>
    <property type="evidence" value="ECO:0007669"/>
    <property type="project" value="InterPro"/>
</dbReference>
<protein>
    <submittedName>
        <fullName evidence="4">Tyrosinase</fullName>
    </submittedName>
</protein>
<evidence type="ECO:0000313" key="4">
    <source>
        <dbReference type="EMBL" id="KAK4190860.1"/>
    </source>
</evidence>
<dbReference type="SUPFAM" id="SSF48056">
    <property type="entry name" value="Di-copper centre-containing domain"/>
    <property type="match status" value="1"/>
</dbReference>
<feature type="signal peptide" evidence="2">
    <location>
        <begin position="1"/>
        <end position="17"/>
    </location>
</feature>
<dbReference type="GO" id="GO:0046872">
    <property type="term" value="F:metal ion binding"/>
    <property type="evidence" value="ECO:0007669"/>
    <property type="project" value="UniProtKB-KW"/>
</dbReference>
<dbReference type="InterPro" id="IPR002227">
    <property type="entry name" value="Tyrosinase_Cu-bd"/>
</dbReference>
<evidence type="ECO:0000256" key="1">
    <source>
        <dbReference type="ARBA" id="ARBA00022723"/>
    </source>
</evidence>
<gene>
    <name evidence="4" type="ORF">QBC35DRAFT_521238</name>
</gene>
<dbReference type="Gene3D" id="1.10.1280.10">
    <property type="entry name" value="Di-copper center containing domain from catechol oxidase"/>
    <property type="match status" value="1"/>
</dbReference>
<name>A0AAN6WZ32_9PEZI</name>
<reference evidence="4" key="2">
    <citation type="submission" date="2023-05" db="EMBL/GenBank/DDBJ databases">
        <authorList>
            <consortium name="Lawrence Berkeley National Laboratory"/>
            <person name="Steindorff A."/>
            <person name="Hensen N."/>
            <person name="Bonometti L."/>
            <person name="Westerberg I."/>
            <person name="Brannstrom I.O."/>
            <person name="Guillou S."/>
            <person name="Cros-Aarteil S."/>
            <person name="Calhoun S."/>
            <person name="Haridas S."/>
            <person name="Kuo A."/>
            <person name="Mondo S."/>
            <person name="Pangilinan J."/>
            <person name="Riley R."/>
            <person name="Labutti K."/>
            <person name="Andreopoulos B."/>
            <person name="Lipzen A."/>
            <person name="Chen C."/>
            <person name="Yanf M."/>
            <person name="Daum C."/>
            <person name="Ng V."/>
            <person name="Clum A."/>
            <person name="Ohm R."/>
            <person name="Martin F."/>
            <person name="Silar P."/>
            <person name="Natvig D."/>
            <person name="Lalanne C."/>
            <person name="Gautier V."/>
            <person name="Ament-Velasquez S.L."/>
            <person name="Kruys A."/>
            <person name="Hutchinson M.I."/>
            <person name="Powell A.J."/>
            <person name="Barry K."/>
            <person name="Miller A.N."/>
            <person name="Grigoriev I.V."/>
            <person name="Debuchy R."/>
            <person name="Gladieux P."/>
            <person name="Thoren M.H."/>
            <person name="Johannesson H."/>
        </authorList>
    </citation>
    <scope>NUCLEOTIDE SEQUENCE</scope>
    <source>
        <strain evidence="4">PSN309</strain>
    </source>
</reference>
<evidence type="ECO:0000259" key="3">
    <source>
        <dbReference type="PROSITE" id="PS00497"/>
    </source>
</evidence>
<accession>A0AAN6WZ32</accession>
<comment type="caution">
    <text evidence="4">The sequence shown here is derived from an EMBL/GenBank/DDBJ whole genome shotgun (WGS) entry which is preliminary data.</text>
</comment>
<dbReference type="InterPro" id="IPR050316">
    <property type="entry name" value="Tyrosinase/Hemocyanin"/>
</dbReference>
<dbReference type="PANTHER" id="PTHR11474">
    <property type="entry name" value="TYROSINASE FAMILY MEMBER"/>
    <property type="match status" value="1"/>
</dbReference>
<keyword evidence="2" id="KW-0732">Signal</keyword>
<feature type="domain" description="Tyrosinase copper-binding" evidence="3">
    <location>
        <begin position="127"/>
        <end position="144"/>
    </location>
</feature>
<dbReference type="PANTHER" id="PTHR11474:SF131">
    <property type="entry name" value="TYROSINASE COPPER-BINDING DOMAIN-CONTAINING PROTEIN"/>
    <property type="match status" value="1"/>
</dbReference>
<dbReference type="PRINTS" id="PR00092">
    <property type="entry name" value="TYROSINASE"/>
</dbReference>
<organism evidence="4 5">
    <name type="scientific">Podospora australis</name>
    <dbReference type="NCBI Taxonomy" id="1536484"/>
    <lineage>
        <taxon>Eukaryota</taxon>
        <taxon>Fungi</taxon>
        <taxon>Dikarya</taxon>
        <taxon>Ascomycota</taxon>
        <taxon>Pezizomycotina</taxon>
        <taxon>Sordariomycetes</taxon>
        <taxon>Sordariomycetidae</taxon>
        <taxon>Sordariales</taxon>
        <taxon>Podosporaceae</taxon>
        <taxon>Podospora</taxon>
    </lineage>
</organism>
<sequence>MWKTVVCIAVALPWTTAQWLRYSNTTTSIASPVSSIPTPTPILVTGVKTGIDNGTGQPPPRLNINLLSTQAGPQWDLYILALSELQALNETDETSYFALAGIHGFPHSAWNGVGHVDGAPVTGFCPHGELLFLTWHRPYVALFEQILVARAVAIASRYPPSLHPQYVAAAQSLRQPFWDWAAHPLLPDAATSPTISVTAPGGVTEIPNPLYNYRYQRPDVEHGFGGWLATKPQTFRCLGSGDMLNNASESNLQLNSSADYLKSSIYDIFTRVTSFEEMRNMSFENPHNLVHLRAACNGTLADINWSAFEPIFMLHHTNVDRLFAMWQTIHYASPITFLNTTSGGQFATPKGTVITADSPLKPFFSDTDNLKFHTSNSVANISTFGYSYQDDAPWGNLDAESRADFVRGRVNSLYGGDGGNSAERIDEQTANRLGKPDDDLKDYYYYYYTAEISVDRAQIPLLPATVGLVVAASGQIVGRVPLLAMPCEGVVEVSVPLADLRLTNNKTLLAGGEYGREVVAAVLGEVLGVEIQGADGTQIPVSNVPSVKVALQAVQYTPRSNTSDFPTFGNSERWELTVKQNDFPVRL</sequence>
<proteinExistence type="predicted"/>
<dbReference type="Proteomes" id="UP001302126">
    <property type="component" value="Unassembled WGS sequence"/>
</dbReference>
<feature type="chain" id="PRO_5042964129" evidence="2">
    <location>
        <begin position="18"/>
        <end position="587"/>
    </location>
</feature>
<reference evidence="4" key="1">
    <citation type="journal article" date="2023" name="Mol. Phylogenet. Evol.">
        <title>Genome-scale phylogeny and comparative genomics of the fungal order Sordariales.</title>
        <authorList>
            <person name="Hensen N."/>
            <person name="Bonometti L."/>
            <person name="Westerberg I."/>
            <person name="Brannstrom I.O."/>
            <person name="Guillou S."/>
            <person name="Cros-Aarteil S."/>
            <person name="Calhoun S."/>
            <person name="Haridas S."/>
            <person name="Kuo A."/>
            <person name="Mondo S."/>
            <person name="Pangilinan J."/>
            <person name="Riley R."/>
            <person name="LaButti K."/>
            <person name="Andreopoulos B."/>
            <person name="Lipzen A."/>
            <person name="Chen C."/>
            <person name="Yan M."/>
            <person name="Daum C."/>
            <person name="Ng V."/>
            <person name="Clum A."/>
            <person name="Steindorff A."/>
            <person name="Ohm R.A."/>
            <person name="Martin F."/>
            <person name="Silar P."/>
            <person name="Natvig D.O."/>
            <person name="Lalanne C."/>
            <person name="Gautier V."/>
            <person name="Ament-Velasquez S.L."/>
            <person name="Kruys A."/>
            <person name="Hutchinson M.I."/>
            <person name="Powell A.J."/>
            <person name="Barry K."/>
            <person name="Miller A.N."/>
            <person name="Grigoriev I.V."/>
            <person name="Debuchy R."/>
            <person name="Gladieux P."/>
            <person name="Hiltunen Thoren M."/>
            <person name="Johannesson H."/>
        </authorList>
    </citation>
    <scope>NUCLEOTIDE SEQUENCE</scope>
    <source>
        <strain evidence="4">PSN309</strain>
    </source>
</reference>
<dbReference type="AlphaFoldDB" id="A0AAN6WZ32"/>
<dbReference type="Pfam" id="PF00264">
    <property type="entry name" value="Tyrosinase"/>
    <property type="match status" value="1"/>
</dbReference>
<dbReference type="PROSITE" id="PS00497">
    <property type="entry name" value="TYROSINASE_1"/>
    <property type="match status" value="1"/>
</dbReference>
<evidence type="ECO:0000256" key="2">
    <source>
        <dbReference type="SAM" id="SignalP"/>
    </source>
</evidence>
<keyword evidence="5" id="KW-1185">Reference proteome</keyword>
<dbReference type="EMBL" id="MU864363">
    <property type="protein sequence ID" value="KAK4190860.1"/>
    <property type="molecule type" value="Genomic_DNA"/>
</dbReference>
<dbReference type="InterPro" id="IPR008922">
    <property type="entry name" value="Di-copper_centre_dom_sf"/>
</dbReference>
<keyword evidence="1" id="KW-0479">Metal-binding</keyword>